<feature type="region of interest" description="Disordered" evidence="2">
    <location>
        <begin position="191"/>
        <end position="216"/>
    </location>
</feature>
<dbReference type="Proteomes" id="UP000652761">
    <property type="component" value="Unassembled WGS sequence"/>
</dbReference>
<dbReference type="InterPro" id="IPR027935">
    <property type="entry name" value="Di19_C"/>
</dbReference>
<evidence type="ECO:0000256" key="1">
    <source>
        <dbReference type="ARBA" id="ARBA00007109"/>
    </source>
</evidence>
<keyword evidence="3" id="KW-0732">Signal</keyword>
<feature type="domain" description="Di19 zinc-binding" evidence="4">
    <location>
        <begin position="40"/>
        <end position="92"/>
    </location>
</feature>
<dbReference type="EMBL" id="NMUH01003053">
    <property type="protein sequence ID" value="MQM03544.1"/>
    <property type="molecule type" value="Genomic_DNA"/>
</dbReference>
<organism evidence="6 7">
    <name type="scientific">Colocasia esculenta</name>
    <name type="common">Wild taro</name>
    <name type="synonym">Arum esculentum</name>
    <dbReference type="NCBI Taxonomy" id="4460"/>
    <lineage>
        <taxon>Eukaryota</taxon>
        <taxon>Viridiplantae</taxon>
        <taxon>Streptophyta</taxon>
        <taxon>Embryophyta</taxon>
        <taxon>Tracheophyta</taxon>
        <taxon>Spermatophyta</taxon>
        <taxon>Magnoliopsida</taxon>
        <taxon>Liliopsida</taxon>
        <taxon>Araceae</taxon>
        <taxon>Aroideae</taxon>
        <taxon>Colocasieae</taxon>
        <taxon>Colocasia</taxon>
    </lineage>
</organism>
<evidence type="ECO:0000259" key="5">
    <source>
        <dbReference type="Pfam" id="PF14571"/>
    </source>
</evidence>
<name>A0A843WHJ7_COLES</name>
<evidence type="ECO:0008006" key="8">
    <source>
        <dbReference type="Google" id="ProtNLM"/>
    </source>
</evidence>
<dbReference type="AlphaFoldDB" id="A0A843WHJ7"/>
<reference evidence="6" key="1">
    <citation type="submission" date="2017-07" db="EMBL/GenBank/DDBJ databases">
        <title>Taro Niue Genome Assembly and Annotation.</title>
        <authorList>
            <person name="Atibalentja N."/>
            <person name="Keating K."/>
            <person name="Fields C.J."/>
        </authorList>
    </citation>
    <scope>NUCLEOTIDE SEQUENCE</scope>
    <source>
        <strain evidence="6">Niue_2</strain>
        <tissue evidence="6">Leaf</tissue>
    </source>
</reference>
<feature type="signal peptide" evidence="3">
    <location>
        <begin position="1"/>
        <end position="20"/>
    </location>
</feature>
<feature type="compositionally biased region" description="Polar residues" evidence="2">
    <location>
        <begin position="201"/>
        <end position="216"/>
    </location>
</feature>
<dbReference type="InterPro" id="IPR033347">
    <property type="entry name" value="Di19"/>
</dbReference>
<dbReference type="OrthoDB" id="6270329at2759"/>
<dbReference type="PANTHER" id="PTHR31875:SF26">
    <property type="entry name" value="PROTEIN DEHYDRATION-INDUCED 19-RELATED"/>
    <property type="match status" value="1"/>
</dbReference>
<dbReference type="Pfam" id="PF14571">
    <property type="entry name" value="Di19_C"/>
    <property type="match status" value="1"/>
</dbReference>
<gene>
    <name evidence="6" type="ORF">Taro_036323</name>
</gene>
<protein>
    <recommendedName>
        <fullName evidence="8">Drought induced 19 protein type zinc-binding domain-containing protein</fullName>
    </recommendedName>
</protein>
<comment type="similarity">
    <text evidence="1">Belongs to the Di19 family.</text>
</comment>
<evidence type="ECO:0000259" key="4">
    <source>
        <dbReference type="Pfam" id="PF05605"/>
    </source>
</evidence>
<dbReference type="Pfam" id="PF05605">
    <property type="entry name" value="zf-Di19"/>
    <property type="match status" value="1"/>
</dbReference>
<evidence type="ECO:0000256" key="3">
    <source>
        <dbReference type="SAM" id="SignalP"/>
    </source>
</evidence>
<comment type="caution">
    <text evidence="6">The sequence shown here is derived from an EMBL/GenBank/DDBJ whole genome shotgun (WGS) entry which is preliminary data.</text>
</comment>
<evidence type="ECO:0000256" key="2">
    <source>
        <dbReference type="SAM" id="MobiDB-lite"/>
    </source>
</evidence>
<dbReference type="PANTHER" id="PTHR31875">
    <property type="entry name" value="PROTEIN DEHYDRATION-INDUCED 19"/>
    <property type="match status" value="1"/>
</dbReference>
<evidence type="ECO:0000313" key="7">
    <source>
        <dbReference type="Proteomes" id="UP000652761"/>
    </source>
</evidence>
<accession>A0A843WHJ7</accession>
<keyword evidence="7" id="KW-1185">Reference proteome</keyword>
<feature type="chain" id="PRO_5032887022" description="Drought induced 19 protein type zinc-binding domain-containing protein" evidence="3">
    <location>
        <begin position="21"/>
        <end position="216"/>
    </location>
</feature>
<sequence>MVFGRWVGLWRLILVSVCSGADPYMECEEVDGGEDESRAEFACPFCAEEFDIVGLCCHIDDEHPEEAENGVCPVCEARVGMDMVGHITMQHANFFKISFFPTCDIFLFRSLVSGDVLLLSLTNAHMQRRRRYRKGSFGSYSTFSLLKKELREGHLQSLLGGSSFTVPASSAAADPLLSSFICNFPLANSSKDVQPQKLDEGSSTTKRLNSKTVERY</sequence>
<evidence type="ECO:0000313" key="6">
    <source>
        <dbReference type="EMBL" id="MQM03544.1"/>
    </source>
</evidence>
<feature type="domain" description="Di19 C-terminal" evidence="5">
    <location>
        <begin position="143"/>
        <end position="215"/>
    </location>
</feature>
<proteinExistence type="inferred from homology"/>
<dbReference type="InterPro" id="IPR008598">
    <property type="entry name" value="Di19_Zn-bd"/>
</dbReference>